<accession>A0A150K9D2</accession>
<sequence length="42" mass="4867">MKHETFGQTFRILMVGGRYILSFFAGPGISMLLAGYWIYKHK</sequence>
<evidence type="ECO:0000313" key="3">
    <source>
        <dbReference type="Proteomes" id="UP000075288"/>
    </source>
</evidence>
<reference evidence="2 3" key="1">
    <citation type="submission" date="2016-01" db="EMBL/GenBank/DDBJ databases">
        <title>Genome Sequences of Twelve Sporeforming Bacillus Species Isolated from Foods.</title>
        <authorList>
            <person name="Berendsen E.M."/>
            <person name="Wells-Bennik M.H."/>
            <person name="Krawcyk A.O."/>
            <person name="De Jong A."/>
            <person name="Holsappel S."/>
            <person name="Eijlander R.T."/>
            <person name="Kuipers O.P."/>
        </authorList>
    </citation>
    <scope>NUCLEOTIDE SEQUENCE [LARGE SCALE GENOMIC DNA]</scope>
    <source>
        <strain evidence="2 3">B4098</strain>
    </source>
</reference>
<evidence type="ECO:0000313" key="2">
    <source>
        <dbReference type="EMBL" id="KYC66162.1"/>
    </source>
</evidence>
<proteinExistence type="predicted"/>
<name>A0A150K9D2_HEYCO</name>
<keyword evidence="1" id="KW-0812">Transmembrane</keyword>
<keyword evidence="1" id="KW-1133">Transmembrane helix</keyword>
<comment type="caution">
    <text evidence="2">The sequence shown here is derived from an EMBL/GenBank/DDBJ whole genome shotgun (WGS) entry which is preliminary data.</text>
</comment>
<gene>
    <name evidence="2" type="ORF">B4098_2710</name>
</gene>
<dbReference type="PATRIC" id="fig|1398.26.peg.462"/>
<keyword evidence="1" id="KW-0472">Membrane</keyword>
<protein>
    <submittedName>
        <fullName evidence="2">Uncharacterized protein</fullName>
    </submittedName>
</protein>
<dbReference type="Proteomes" id="UP000075288">
    <property type="component" value="Unassembled WGS sequence"/>
</dbReference>
<dbReference type="AlphaFoldDB" id="A0A150K9D2"/>
<evidence type="ECO:0000256" key="1">
    <source>
        <dbReference type="SAM" id="Phobius"/>
    </source>
</evidence>
<feature type="transmembrane region" description="Helical" evidence="1">
    <location>
        <begin position="20"/>
        <end position="39"/>
    </location>
</feature>
<dbReference type="EMBL" id="LQYG01000010">
    <property type="protein sequence ID" value="KYC66162.1"/>
    <property type="molecule type" value="Genomic_DNA"/>
</dbReference>
<organism evidence="2 3">
    <name type="scientific">Heyndrickxia coagulans</name>
    <name type="common">Weizmannia coagulans</name>
    <dbReference type="NCBI Taxonomy" id="1398"/>
    <lineage>
        <taxon>Bacteria</taxon>
        <taxon>Bacillati</taxon>
        <taxon>Bacillota</taxon>
        <taxon>Bacilli</taxon>
        <taxon>Bacillales</taxon>
        <taxon>Bacillaceae</taxon>
        <taxon>Heyndrickxia</taxon>
    </lineage>
</organism>